<dbReference type="Gene3D" id="3.40.50.12660">
    <property type="match status" value="1"/>
</dbReference>
<reference evidence="3" key="1">
    <citation type="journal article" date="2022" name="New Phytol.">
        <title>Evolutionary transition to the ectomycorrhizal habit in the genomes of a hyperdiverse lineage of mushroom-forming fungi.</title>
        <authorList>
            <person name="Looney B."/>
            <person name="Miyauchi S."/>
            <person name="Morin E."/>
            <person name="Drula E."/>
            <person name="Courty P.E."/>
            <person name="Kohler A."/>
            <person name="Kuo A."/>
            <person name="LaButti K."/>
            <person name="Pangilinan J."/>
            <person name="Lipzen A."/>
            <person name="Riley R."/>
            <person name="Andreopoulos W."/>
            <person name="He G."/>
            <person name="Johnson J."/>
            <person name="Nolan M."/>
            <person name="Tritt A."/>
            <person name="Barry K.W."/>
            <person name="Grigoriev I.V."/>
            <person name="Nagy L.G."/>
            <person name="Hibbett D."/>
            <person name="Henrissat B."/>
            <person name="Matheny P.B."/>
            <person name="Labbe J."/>
            <person name="Martin F.M."/>
        </authorList>
    </citation>
    <scope>NUCLEOTIDE SEQUENCE</scope>
    <source>
        <strain evidence="3">BPL690</strain>
    </source>
</reference>
<evidence type="ECO:0000313" key="3">
    <source>
        <dbReference type="EMBL" id="KAI0300080.1"/>
    </source>
</evidence>
<proteinExistence type="inferred from homology"/>
<evidence type="ECO:0000313" key="4">
    <source>
        <dbReference type="Proteomes" id="UP001203297"/>
    </source>
</evidence>
<comment type="caution">
    <text evidence="3">The sequence shown here is derived from an EMBL/GenBank/DDBJ whole genome shotgun (WGS) entry which is preliminary data.</text>
</comment>
<organism evidence="3 4">
    <name type="scientific">Multifurca ochricompacta</name>
    <dbReference type="NCBI Taxonomy" id="376703"/>
    <lineage>
        <taxon>Eukaryota</taxon>
        <taxon>Fungi</taxon>
        <taxon>Dikarya</taxon>
        <taxon>Basidiomycota</taxon>
        <taxon>Agaricomycotina</taxon>
        <taxon>Agaricomycetes</taxon>
        <taxon>Russulales</taxon>
        <taxon>Russulaceae</taxon>
        <taxon>Multifurca</taxon>
    </lineage>
</organism>
<dbReference type="AlphaFoldDB" id="A0AAD4QN54"/>
<dbReference type="Proteomes" id="UP001203297">
    <property type="component" value="Unassembled WGS sequence"/>
</dbReference>
<dbReference type="GO" id="GO:0005737">
    <property type="term" value="C:cytoplasm"/>
    <property type="evidence" value="ECO:0007669"/>
    <property type="project" value="TreeGrafter"/>
</dbReference>
<dbReference type="InterPro" id="IPR050452">
    <property type="entry name" value="Metacaspase"/>
</dbReference>
<dbReference type="InterPro" id="IPR011600">
    <property type="entry name" value="Pept_C14_caspase"/>
</dbReference>
<keyword evidence="4" id="KW-1185">Reference proteome</keyword>
<dbReference type="EMBL" id="WTXG01000019">
    <property type="protein sequence ID" value="KAI0300080.1"/>
    <property type="molecule type" value="Genomic_DNA"/>
</dbReference>
<dbReference type="GO" id="GO:0006508">
    <property type="term" value="P:proteolysis"/>
    <property type="evidence" value="ECO:0007669"/>
    <property type="project" value="InterPro"/>
</dbReference>
<dbReference type="GO" id="GO:0004197">
    <property type="term" value="F:cysteine-type endopeptidase activity"/>
    <property type="evidence" value="ECO:0007669"/>
    <property type="project" value="InterPro"/>
</dbReference>
<dbReference type="PANTHER" id="PTHR48104">
    <property type="entry name" value="METACASPASE-4"/>
    <property type="match status" value="1"/>
</dbReference>
<comment type="similarity">
    <text evidence="1">Belongs to the peptidase C14B family.</text>
</comment>
<gene>
    <name evidence="3" type="ORF">B0F90DRAFT_1630152</name>
</gene>
<sequence>MRKPLLSQEVDASQPVRYDGRSHPLFRHSRCTGRRKAVCVGINYTGQKNDLQGCVNDARNMYQFLMEHHRFPHSNIIVLTDDTPNPRSQPTKKNLLNAMRWLVEDACPDDALFIHYSGHGGRTRDLDGDEVDGWDEVIFPVDYKTAGIITDDPEHSQVHPLPPGCRLTVCIVISCHSGSILGAHFPLYSFHSNGQLKSSPVTRAFREAKSSPADVISFSGSEDSQTSADVVQGGVAVGAMSYVKRNPHITYLDLLRGVRAILNKKYSQKPQLSSSHKIVSPGMLFLFLPSLCLPRMSA</sequence>
<dbReference type="Pfam" id="PF00656">
    <property type="entry name" value="Peptidase_C14"/>
    <property type="match status" value="1"/>
</dbReference>
<evidence type="ECO:0000256" key="1">
    <source>
        <dbReference type="ARBA" id="ARBA00009005"/>
    </source>
</evidence>
<evidence type="ECO:0000259" key="2">
    <source>
        <dbReference type="Pfam" id="PF00656"/>
    </source>
</evidence>
<dbReference type="PANTHER" id="PTHR48104:SF30">
    <property type="entry name" value="METACASPASE-1"/>
    <property type="match status" value="1"/>
</dbReference>
<protein>
    <submittedName>
        <fullName evidence="3">Peptidase C14, caspase domain-containing protein</fullName>
    </submittedName>
</protein>
<name>A0AAD4QN54_9AGAM</name>
<accession>A0AAD4QN54</accession>
<feature type="domain" description="Peptidase C14 caspase" evidence="2">
    <location>
        <begin position="34"/>
        <end position="275"/>
    </location>
</feature>